<dbReference type="PANTHER" id="PTHR43355:SF2">
    <property type="entry name" value="FLAVIN REDUCTASE (NADPH)"/>
    <property type="match status" value="1"/>
</dbReference>
<comment type="caution">
    <text evidence="2">The sequence shown here is derived from an EMBL/GenBank/DDBJ whole genome shotgun (WGS) entry which is preliminary data.</text>
</comment>
<organism evidence="2 3">
    <name type="scientific">Lentzea roselyniae</name>
    <dbReference type="NCBI Taxonomy" id="531940"/>
    <lineage>
        <taxon>Bacteria</taxon>
        <taxon>Bacillati</taxon>
        <taxon>Actinomycetota</taxon>
        <taxon>Actinomycetes</taxon>
        <taxon>Pseudonocardiales</taxon>
        <taxon>Pseudonocardiaceae</taxon>
        <taxon>Lentzea</taxon>
    </lineage>
</organism>
<dbReference type="PANTHER" id="PTHR43355">
    <property type="entry name" value="FLAVIN REDUCTASE (NADPH)"/>
    <property type="match status" value="1"/>
</dbReference>
<protein>
    <submittedName>
        <fullName evidence="2">NAD(P)-dependent oxidoreductase</fullName>
    </submittedName>
</protein>
<dbReference type="RefSeq" id="WP_346134450.1">
    <property type="nucleotide sequence ID" value="NZ_BAABBE010000025.1"/>
</dbReference>
<evidence type="ECO:0000313" key="2">
    <source>
        <dbReference type="EMBL" id="GAA3671184.1"/>
    </source>
</evidence>
<feature type="domain" description="NAD(P)-binding" evidence="1">
    <location>
        <begin position="7"/>
        <end position="192"/>
    </location>
</feature>
<dbReference type="InterPro" id="IPR016040">
    <property type="entry name" value="NAD(P)-bd_dom"/>
</dbReference>
<evidence type="ECO:0000313" key="3">
    <source>
        <dbReference type="Proteomes" id="UP001500711"/>
    </source>
</evidence>
<dbReference type="InterPro" id="IPR036291">
    <property type="entry name" value="NAD(P)-bd_dom_sf"/>
</dbReference>
<name>A0ABP7BYZ1_9PSEU</name>
<evidence type="ECO:0000259" key="1">
    <source>
        <dbReference type="Pfam" id="PF13460"/>
    </source>
</evidence>
<keyword evidence="3" id="KW-1185">Reference proteome</keyword>
<accession>A0ABP7BYZ1</accession>
<reference evidence="3" key="1">
    <citation type="journal article" date="2019" name="Int. J. Syst. Evol. Microbiol.">
        <title>The Global Catalogue of Microorganisms (GCM) 10K type strain sequencing project: providing services to taxonomists for standard genome sequencing and annotation.</title>
        <authorList>
            <consortium name="The Broad Institute Genomics Platform"/>
            <consortium name="The Broad Institute Genome Sequencing Center for Infectious Disease"/>
            <person name="Wu L."/>
            <person name="Ma J."/>
        </authorList>
    </citation>
    <scope>NUCLEOTIDE SEQUENCE [LARGE SCALE GENOMIC DNA]</scope>
    <source>
        <strain evidence="3">JCM 17494</strain>
    </source>
</reference>
<dbReference type="EMBL" id="BAABBE010000025">
    <property type="protein sequence ID" value="GAA3671184.1"/>
    <property type="molecule type" value="Genomic_DNA"/>
</dbReference>
<dbReference type="Proteomes" id="UP001500711">
    <property type="component" value="Unassembled WGS sequence"/>
</dbReference>
<gene>
    <name evidence="2" type="ORF">GCM10022267_67460</name>
</gene>
<dbReference type="InterPro" id="IPR051606">
    <property type="entry name" value="Polyketide_Oxido-like"/>
</dbReference>
<proteinExistence type="predicted"/>
<dbReference type="Gene3D" id="3.40.50.720">
    <property type="entry name" value="NAD(P)-binding Rossmann-like Domain"/>
    <property type="match status" value="1"/>
</dbReference>
<dbReference type="Pfam" id="PF13460">
    <property type="entry name" value="NAD_binding_10"/>
    <property type="match status" value="1"/>
</dbReference>
<sequence>MKIAVVGAAGMVGSRVVTESLRRGHDVTAVFRSPASVAGARVVQGDATDRELMDGLLSGVDGVVAATRPRPGEESAAGPTTRALLDAALATRTRIIVVGGAAPLRSPGGGLVLDDSRYVPTHIRPIAAASLHQFEICREHPADWVYLSPPALLEPGERTGTYRRGHDELLTDPSRISAEDLAVAVLDELEEPGADRHFTVAWSDPASG</sequence>
<dbReference type="SUPFAM" id="SSF51735">
    <property type="entry name" value="NAD(P)-binding Rossmann-fold domains"/>
    <property type="match status" value="1"/>
</dbReference>